<keyword evidence="1" id="KW-0150">Chloroplast</keyword>
<dbReference type="EMBL" id="KY819065">
    <property type="protein sequence ID" value="ARO74297.1"/>
    <property type="molecule type" value="Genomic_DNA"/>
</dbReference>
<gene>
    <name evidence="1" type="primary">orf121</name>
</gene>
<proteinExistence type="predicted"/>
<dbReference type="GeneID" id="37277638"/>
<reference evidence="1" key="1">
    <citation type="submission" date="2017-03" db="EMBL/GenBank/DDBJ databases">
        <title>Chloroplast genome evolution in siphonous green algae.</title>
        <authorList>
            <person name="Cremen M.C."/>
            <person name="Marcelino V.R."/>
            <person name="Verbruggen H."/>
        </authorList>
    </citation>
    <scope>NUCLEOTIDE SEQUENCE</scope>
</reference>
<organism evidence="1">
    <name type="scientific">Rhipilia penicilloides</name>
    <dbReference type="NCBI Taxonomy" id="1979422"/>
    <lineage>
        <taxon>Eukaryota</taxon>
        <taxon>Viridiplantae</taxon>
        <taxon>Chlorophyta</taxon>
        <taxon>core chlorophytes</taxon>
        <taxon>Ulvophyceae</taxon>
        <taxon>TCBD clade</taxon>
        <taxon>Bryopsidales</taxon>
        <taxon>Halimedineae</taxon>
        <taxon>Halimedaceae</taxon>
        <taxon>Rhipileae</taxon>
        <taxon>Rhipilia</taxon>
    </lineage>
</organism>
<name>A0A2P0QHQ7_9CHLO</name>
<dbReference type="RefSeq" id="YP_009472589.1">
    <property type="nucleotide sequence ID" value="NC_037365.1"/>
</dbReference>
<evidence type="ECO:0000313" key="1">
    <source>
        <dbReference type="EMBL" id="ARO74297.1"/>
    </source>
</evidence>
<accession>A0A2P0QHQ7</accession>
<geneLocation type="chloroplast" evidence="1"/>
<keyword evidence="1" id="KW-0934">Plastid</keyword>
<sequence length="121" mass="13567">MDVGLPSIHNIFDNNFDLLCIQCTRTGLTYKIKEVSIVKTKFGVFKVYDTQKVLDISDNIHIPLNLREFQIQNWWVDISEDTADMSEPHQTSIKSITGTTSTTSTTAGIVREGVETLSMGL</sequence>
<protein>
    <submittedName>
        <fullName evidence="1">Uncharacterized protein</fullName>
    </submittedName>
</protein>
<dbReference type="AlphaFoldDB" id="A0A2P0QHQ7"/>